<keyword evidence="3" id="KW-0862">Zinc</keyword>
<keyword evidence="1" id="KW-0479">Metal-binding</keyword>
<comment type="caution">
    <text evidence="6">The sequence shown here is derived from an EMBL/GenBank/DDBJ whole genome shotgun (WGS) entry which is preliminary data.</text>
</comment>
<dbReference type="PROSITE" id="PS50089">
    <property type="entry name" value="ZF_RING_2"/>
    <property type="match status" value="1"/>
</dbReference>
<organism evidence="6 7">
    <name type="scientific">Lojkania enalia</name>
    <dbReference type="NCBI Taxonomy" id="147567"/>
    <lineage>
        <taxon>Eukaryota</taxon>
        <taxon>Fungi</taxon>
        <taxon>Dikarya</taxon>
        <taxon>Ascomycota</taxon>
        <taxon>Pezizomycotina</taxon>
        <taxon>Dothideomycetes</taxon>
        <taxon>Pleosporomycetidae</taxon>
        <taxon>Pleosporales</taxon>
        <taxon>Pleosporales incertae sedis</taxon>
        <taxon>Lojkania</taxon>
    </lineage>
</organism>
<feature type="domain" description="RING-type" evidence="5">
    <location>
        <begin position="210"/>
        <end position="266"/>
    </location>
</feature>
<evidence type="ECO:0000256" key="1">
    <source>
        <dbReference type="ARBA" id="ARBA00022723"/>
    </source>
</evidence>
<dbReference type="InterPro" id="IPR018957">
    <property type="entry name" value="Znf_C3HC4_RING-type"/>
</dbReference>
<protein>
    <recommendedName>
        <fullName evidence="5">RING-type domain-containing protein</fullName>
    </recommendedName>
</protein>
<sequence>MDRPLENPAFTSAGTNLSIFPTHCFFKDSVNWVDVFPFHVYPEVSEDEIIEWWIRRLKKYVTAERCADKDCPFNIKLEGFRMFTQVLKSGLQGGSLWAIRAVNATMLDKIYYDLPSLHEFKETHFWIYEAMMKHPQRRTLTQQCFLVAAQTNGSLRERLDQIVSKLREWRKETFAVKNLLRDPDDSIVLTDALKHVRPQDNARPAIGDCCSICGDEYEDEEKWHMQGLNCPVRTPCDHIFCVNCTEHWRRSYSQGIAQTWACPMCRACLACGRNNCRFHRTIHDIAKPAPLMYVLHTIEDISDKPLNGFHPELFQALREESRELRAKLAWLEKRIYHVVGLADPNDPVYLRYTTDYDDCWAALRRMVAKAKERAR</sequence>
<dbReference type="InterPro" id="IPR013083">
    <property type="entry name" value="Znf_RING/FYVE/PHD"/>
</dbReference>
<keyword evidence="2 4" id="KW-0863">Zinc-finger</keyword>
<dbReference type="OrthoDB" id="3796845at2759"/>
<evidence type="ECO:0000259" key="5">
    <source>
        <dbReference type="PROSITE" id="PS50089"/>
    </source>
</evidence>
<evidence type="ECO:0000256" key="3">
    <source>
        <dbReference type="ARBA" id="ARBA00022833"/>
    </source>
</evidence>
<reference evidence="7" key="1">
    <citation type="journal article" date="2020" name="Stud. Mycol.">
        <title>101 Dothideomycetes genomes: A test case for predicting lifestyles and emergence of pathogens.</title>
        <authorList>
            <person name="Haridas S."/>
            <person name="Albert R."/>
            <person name="Binder M."/>
            <person name="Bloem J."/>
            <person name="LaButti K."/>
            <person name="Salamov A."/>
            <person name="Andreopoulos B."/>
            <person name="Baker S."/>
            <person name="Barry K."/>
            <person name="Bills G."/>
            <person name="Bluhm B."/>
            <person name="Cannon C."/>
            <person name="Castanera R."/>
            <person name="Culley D."/>
            <person name="Daum C."/>
            <person name="Ezra D."/>
            <person name="Gonzalez J."/>
            <person name="Henrissat B."/>
            <person name="Kuo A."/>
            <person name="Liang C."/>
            <person name="Lipzen A."/>
            <person name="Lutzoni F."/>
            <person name="Magnuson J."/>
            <person name="Mondo S."/>
            <person name="Nolan M."/>
            <person name="Ohm R."/>
            <person name="Pangilinan J."/>
            <person name="Park H.-J."/>
            <person name="Ramirez L."/>
            <person name="Alfaro M."/>
            <person name="Sun H."/>
            <person name="Tritt A."/>
            <person name="Yoshinaga Y."/>
            <person name="Zwiers L.-H."/>
            <person name="Turgeon B."/>
            <person name="Goodwin S."/>
            <person name="Spatafora J."/>
            <person name="Crous P."/>
            <person name="Grigoriev I."/>
        </authorList>
    </citation>
    <scope>NUCLEOTIDE SEQUENCE [LARGE SCALE GENOMIC DNA]</scope>
    <source>
        <strain evidence="7">CBS 304.66</strain>
    </source>
</reference>
<accession>A0A9P4KHX2</accession>
<evidence type="ECO:0000256" key="2">
    <source>
        <dbReference type="ARBA" id="ARBA00022771"/>
    </source>
</evidence>
<dbReference type="InterPro" id="IPR001841">
    <property type="entry name" value="Znf_RING"/>
</dbReference>
<dbReference type="EMBL" id="ML986598">
    <property type="protein sequence ID" value="KAF2266524.1"/>
    <property type="molecule type" value="Genomic_DNA"/>
</dbReference>
<gene>
    <name evidence="6" type="ORF">CC78DRAFT_542482</name>
</gene>
<keyword evidence="7" id="KW-1185">Reference proteome</keyword>
<dbReference type="Gene3D" id="3.30.40.10">
    <property type="entry name" value="Zinc/RING finger domain, C3HC4 (zinc finger)"/>
    <property type="match status" value="1"/>
</dbReference>
<proteinExistence type="predicted"/>
<dbReference type="GO" id="GO:0008270">
    <property type="term" value="F:zinc ion binding"/>
    <property type="evidence" value="ECO:0007669"/>
    <property type="project" value="UniProtKB-KW"/>
</dbReference>
<dbReference type="AlphaFoldDB" id="A0A9P4KHX2"/>
<dbReference type="SMART" id="SM00184">
    <property type="entry name" value="RING"/>
    <property type="match status" value="1"/>
</dbReference>
<evidence type="ECO:0000313" key="7">
    <source>
        <dbReference type="Proteomes" id="UP000800093"/>
    </source>
</evidence>
<dbReference type="Pfam" id="PF00097">
    <property type="entry name" value="zf-C3HC4"/>
    <property type="match status" value="1"/>
</dbReference>
<evidence type="ECO:0000313" key="6">
    <source>
        <dbReference type="EMBL" id="KAF2266524.1"/>
    </source>
</evidence>
<evidence type="ECO:0000256" key="4">
    <source>
        <dbReference type="PROSITE-ProRule" id="PRU00175"/>
    </source>
</evidence>
<dbReference type="SUPFAM" id="SSF57850">
    <property type="entry name" value="RING/U-box"/>
    <property type="match status" value="1"/>
</dbReference>
<dbReference type="Proteomes" id="UP000800093">
    <property type="component" value="Unassembled WGS sequence"/>
</dbReference>
<name>A0A9P4KHX2_9PLEO</name>